<dbReference type="CDD" id="cd10918">
    <property type="entry name" value="CE4_NodB_like_5s_6s"/>
    <property type="match status" value="1"/>
</dbReference>
<evidence type="ECO:0000313" key="6">
    <source>
        <dbReference type="Proteomes" id="UP000322530"/>
    </source>
</evidence>
<dbReference type="PROSITE" id="PS51677">
    <property type="entry name" value="NODB"/>
    <property type="match status" value="1"/>
</dbReference>
<feature type="transmembrane region" description="Helical" evidence="3">
    <location>
        <begin position="7"/>
        <end position="25"/>
    </location>
</feature>
<dbReference type="InterPro" id="IPR002509">
    <property type="entry name" value="NODB_dom"/>
</dbReference>
<accession>A0A5A5TB38</accession>
<dbReference type="InterPro" id="IPR011330">
    <property type="entry name" value="Glyco_hydro/deAcase_b/a-brl"/>
</dbReference>
<dbReference type="OrthoDB" id="9778320at2"/>
<keyword evidence="2" id="KW-0732">Signal</keyword>
<dbReference type="InterPro" id="IPR051398">
    <property type="entry name" value="Polysacch_Deacetylase"/>
</dbReference>
<name>A0A5A5TB38_9CHLR</name>
<feature type="domain" description="NodB homology" evidence="4">
    <location>
        <begin position="82"/>
        <end position="346"/>
    </location>
</feature>
<dbReference type="Gene3D" id="3.20.20.370">
    <property type="entry name" value="Glycoside hydrolase/deacetylase"/>
    <property type="match status" value="1"/>
</dbReference>
<dbReference type="EMBL" id="BIXY01000020">
    <property type="protein sequence ID" value="GCF08209.1"/>
    <property type="molecule type" value="Genomic_DNA"/>
</dbReference>
<keyword evidence="3" id="KW-0472">Membrane</keyword>
<dbReference type="PANTHER" id="PTHR34216:SF3">
    <property type="entry name" value="POLY-BETA-1,6-N-ACETYL-D-GLUCOSAMINE N-DEACETYLASE"/>
    <property type="match status" value="1"/>
</dbReference>
<sequence>MYERLRIIAALFFYCTGITRLALWFKERSDPRLLILNYHNAGGNLASQLRYLKRHYRIMHLEEALTELYSQEPVREHEHRRLPLVLTFDDGYQDNYTEGFRLAQRYRIPVTIFVIPGYITSGQYFWWLASAQLVQQLPDKDISFENKTYQLPTQRLALSEMIDKRIRHTTSVAEREALLVDIQLQLGVKLPVREADIAGQAVDPLLPLTWAQIREMEATGWISFGAHTVNHPILSYLSDPAEVLYEVQASRAMLEEQLGHPVRSFAYPIGKFQHIGKQGLLAVQTAGYRWAVTTIEDINASQADPLWLARMPGNIDVHWIVMAAELVGLLGVVSRVRKKYARFFKK</sequence>
<gene>
    <name evidence="5" type="ORF">KDI_17730</name>
</gene>
<feature type="transmembrane region" description="Helical" evidence="3">
    <location>
        <begin position="317"/>
        <end position="336"/>
    </location>
</feature>
<keyword evidence="3" id="KW-1133">Transmembrane helix</keyword>
<evidence type="ECO:0000256" key="3">
    <source>
        <dbReference type="SAM" id="Phobius"/>
    </source>
</evidence>
<keyword evidence="3" id="KW-0812">Transmembrane</keyword>
<dbReference type="GO" id="GO:0016810">
    <property type="term" value="F:hydrolase activity, acting on carbon-nitrogen (but not peptide) bonds"/>
    <property type="evidence" value="ECO:0007669"/>
    <property type="project" value="InterPro"/>
</dbReference>
<dbReference type="RefSeq" id="WP_149401206.1">
    <property type="nucleotide sequence ID" value="NZ_BIXY01000020.1"/>
</dbReference>
<dbReference type="AlphaFoldDB" id="A0A5A5TB38"/>
<evidence type="ECO:0000313" key="5">
    <source>
        <dbReference type="EMBL" id="GCF08209.1"/>
    </source>
</evidence>
<dbReference type="GO" id="GO:0005576">
    <property type="term" value="C:extracellular region"/>
    <property type="evidence" value="ECO:0007669"/>
    <property type="project" value="UniProtKB-SubCell"/>
</dbReference>
<evidence type="ECO:0000259" key="4">
    <source>
        <dbReference type="PROSITE" id="PS51677"/>
    </source>
</evidence>
<evidence type="ECO:0000256" key="2">
    <source>
        <dbReference type="ARBA" id="ARBA00022729"/>
    </source>
</evidence>
<protein>
    <recommendedName>
        <fullName evidence="4">NodB homology domain-containing protein</fullName>
    </recommendedName>
</protein>
<dbReference type="Proteomes" id="UP000322530">
    <property type="component" value="Unassembled WGS sequence"/>
</dbReference>
<dbReference type="Pfam" id="PF01522">
    <property type="entry name" value="Polysacc_deac_1"/>
    <property type="match status" value="2"/>
</dbReference>
<dbReference type="PANTHER" id="PTHR34216">
    <property type="match status" value="1"/>
</dbReference>
<reference evidence="5 6" key="1">
    <citation type="submission" date="2019-01" db="EMBL/GenBank/DDBJ databases">
        <title>Draft genome sequence of Dictyobacter sp. Uno17.</title>
        <authorList>
            <person name="Wang C.M."/>
            <person name="Zheng Y."/>
            <person name="Sakai Y."/>
            <person name="Abe K."/>
            <person name="Yokota A."/>
            <person name="Yabe S."/>
        </authorList>
    </citation>
    <scope>NUCLEOTIDE SEQUENCE [LARGE SCALE GENOMIC DNA]</scope>
    <source>
        <strain evidence="5 6">Uno17</strain>
    </source>
</reference>
<comment type="caution">
    <text evidence="5">The sequence shown here is derived from an EMBL/GenBank/DDBJ whole genome shotgun (WGS) entry which is preliminary data.</text>
</comment>
<organism evidence="5 6">
    <name type="scientific">Dictyobacter arantiisoli</name>
    <dbReference type="NCBI Taxonomy" id="2014874"/>
    <lineage>
        <taxon>Bacteria</taxon>
        <taxon>Bacillati</taxon>
        <taxon>Chloroflexota</taxon>
        <taxon>Ktedonobacteria</taxon>
        <taxon>Ktedonobacterales</taxon>
        <taxon>Dictyobacteraceae</taxon>
        <taxon>Dictyobacter</taxon>
    </lineage>
</organism>
<comment type="subcellular location">
    <subcellularLocation>
        <location evidence="1">Secreted</location>
    </subcellularLocation>
</comment>
<proteinExistence type="predicted"/>
<dbReference type="GO" id="GO:0005975">
    <property type="term" value="P:carbohydrate metabolic process"/>
    <property type="evidence" value="ECO:0007669"/>
    <property type="project" value="InterPro"/>
</dbReference>
<keyword evidence="6" id="KW-1185">Reference proteome</keyword>
<evidence type="ECO:0000256" key="1">
    <source>
        <dbReference type="ARBA" id="ARBA00004613"/>
    </source>
</evidence>
<dbReference type="SUPFAM" id="SSF88713">
    <property type="entry name" value="Glycoside hydrolase/deacetylase"/>
    <property type="match status" value="1"/>
</dbReference>